<dbReference type="PANTHER" id="PTHR40661">
    <property type="match status" value="1"/>
</dbReference>
<reference evidence="5" key="1">
    <citation type="submission" date="2016-04" db="EMBL/GenBank/DDBJ databases">
        <authorList>
            <person name="Evans L.H."/>
            <person name="Alamgir A."/>
            <person name="Owens N."/>
            <person name="Weber N.D."/>
            <person name="Virtaneva K."/>
            <person name="Barbian K."/>
            <person name="Babar A."/>
            <person name="Rosenke K."/>
        </authorList>
    </citation>
    <scope>NUCLEOTIDE SEQUENCE</scope>
    <source>
        <strain evidence="5">86-2</strain>
    </source>
</reference>
<feature type="domain" description="Peptidase S24/S26A/S26B/S26C" evidence="4">
    <location>
        <begin position="102"/>
        <end position="222"/>
    </location>
</feature>
<dbReference type="AlphaFoldDB" id="A0A212KB74"/>
<sequence length="236" mass="26918">MLKDRLLKYIDSKRITKSFFEKSIGAGNGYLSNVKTIGSDKLEDILNNYPDLDIEWLLTGRGNMQKIIKEIDSLDEINRVEPELSIYRLKTDYYGVERQRIPLYEIDASAGLNLLFSSQNTQIPLDYITVPNAPKCDGALFVRGDSMYPILKAGDIICYKTIHNFDNLIHGEMYVLDIDNGDDQFLTVKFVQKSDKGDKFVKLVSENKHHADRDISVKSIKALAIIKLSIRYNTIS</sequence>
<dbReference type="InterPro" id="IPR039418">
    <property type="entry name" value="LexA-like"/>
</dbReference>
<evidence type="ECO:0000256" key="2">
    <source>
        <dbReference type="ARBA" id="ARBA00023125"/>
    </source>
</evidence>
<dbReference type="PANTHER" id="PTHR40661:SF1">
    <property type="entry name" value="HTH CRO_C1-TYPE DOMAIN-CONTAINING PROTEIN"/>
    <property type="match status" value="1"/>
</dbReference>
<dbReference type="CDD" id="cd06529">
    <property type="entry name" value="S24_LexA-like"/>
    <property type="match status" value="1"/>
</dbReference>
<dbReference type="Gene3D" id="2.10.109.10">
    <property type="entry name" value="Umud Fragment, subunit A"/>
    <property type="match status" value="1"/>
</dbReference>
<dbReference type="Pfam" id="PF00717">
    <property type="entry name" value="Peptidase_S24"/>
    <property type="match status" value="1"/>
</dbReference>
<dbReference type="EMBL" id="FLUL01000001">
    <property type="protein sequence ID" value="SBW08755.1"/>
    <property type="molecule type" value="Genomic_DNA"/>
</dbReference>
<evidence type="ECO:0000256" key="3">
    <source>
        <dbReference type="ARBA" id="ARBA00023163"/>
    </source>
</evidence>
<gene>
    <name evidence="5" type="ORF">KL86DYS2_13452</name>
</gene>
<dbReference type="SUPFAM" id="SSF51306">
    <property type="entry name" value="LexA/Signal peptidase"/>
    <property type="match status" value="1"/>
</dbReference>
<keyword evidence="3" id="KW-0804">Transcription</keyword>
<evidence type="ECO:0000259" key="4">
    <source>
        <dbReference type="Pfam" id="PF00717"/>
    </source>
</evidence>
<evidence type="ECO:0000256" key="1">
    <source>
        <dbReference type="ARBA" id="ARBA00023015"/>
    </source>
</evidence>
<dbReference type="InterPro" id="IPR015927">
    <property type="entry name" value="Peptidase_S24_S26A/B/C"/>
</dbReference>
<protein>
    <recommendedName>
        <fullName evidence="4">Peptidase S24/S26A/S26B/S26C domain-containing protein</fullName>
    </recommendedName>
</protein>
<accession>A0A212KB74</accession>
<name>A0A212KB74_9BACT</name>
<dbReference type="RefSeq" id="WP_296952288.1">
    <property type="nucleotide sequence ID" value="NZ_LT599021.1"/>
</dbReference>
<evidence type="ECO:0000313" key="5">
    <source>
        <dbReference type="EMBL" id="SBW08755.1"/>
    </source>
</evidence>
<keyword evidence="2" id="KW-0238">DNA-binding</keyword>
<dbReference type="GO" id="GO:0003677">
    <property type="term" value="F:DNA binding"/>
    <property type="evidence" value="ECO:0007669"/>
    <property type="project" value="UniProtKB-KW"/>
</dbReference>
<dbReference type="InterPro" id="IPR036286">
    <property type="entry name" value="LexA/Signal_pep-like_sf"/>
</dbReference>
<organism evidence="5">
    <name type="scientific">uncultured Dysgonomonas sp</name>
    <dbReference type="NCBI Taxonomy" id="206096"/>
    <lineage>
        <taxon>Bacteria</taxon>
        <taxon>Pseudomonadati</taxon>
        <taxon>Bacteroidota</taxon>
        <taxon>Bacteroidia</taxon>
        <taxon>Bacteroidales</taxon>
        <taxon>Dysgonomonadaceae</taxon>
        <taxon>Dysgonomonas</taxon>
        <taxon>environmental samples</taxon>
    </lineage>
</organism>
<proteinExistence type="predicted"/>
<keyword evidence="1" id="KW-0805">Transcription regulation</keyword>